<feature type="domain" description="SHS2" evidence="7">
    <location>
        <begin position="10"/>
        <end position="198"/>
    </location>
</feature>
<organism evidence="8 9">
    <name type="scientific">Ignatzschineria ureiclastica</name>
    <dbReference type="NCBI Taxonomy" id="472582"/>
    <lineage>
        <taxon>Bacteria</taxon>
        <taxon>Pseudomonadati</taxon>
        <taxon>Pseudomonadota</taxon>
        <taxon>Gammaproteobacteria</taxon>
        <taxon>Cardiobacteriales</taxon>
        <taxon>Ignatzschineriaceae</taxon>
        <taxon>Ignatzschineria</taxon>
    </lineage>
</organism>
<dbReference type="InterPro" id="IPR043129">
    <property type="entry name" value="ATPase_NBD"/>
</dbReference>
<evidence type="ECO:0000256" key="2">
    <source>
        <dbReference type="ARBA" id="ARBA00022618"/>
    </source>
</evidence>
<evidence type="ECO:0000256" key="4">
    <source>
        <dbReference type="ARBA" id="ARBA00023306"/>
    </source>
</evidence>
<keyword evidence="4 5" id="KW-0131">Cell cycle</keyword>
<comment type="caution">
    <text evidence="8">The sequence shown here is derived from an EMBL/GenBank/DDBJ whole genome shotgun (WGS) entry which is preliminary data.</text>
</comment>
<dbReference type="HAMAP" id="MF_02033">
    <property type="entry name" value="FtsA"/>
    <property type="match status" value="1"/>
</dbReference>
<evidence type="ECO:0000313" key="9">
    <source>
        <dbReference type="Proteomes" id="UP000245020"/>
    </source>
</evidence>
<evidence type="ECO:0000256" key="5">
    <source>
        <dbReference type="HAMAP-Rule" id="MF_02033"/>
    </source>
</evidence>
<comment type="similarity">
    <text evidence="5 6">Belongs to the FtsA/MreB family.</text>
</comment>
<dbReference type="EMBL" id="QEWQ01000005">
    <property type="protein sequence ID" value="PWD80596.1"/>
    <property type="molecule type" value="Genomic_DNA"/>
</dbReference>
<proteinExistence type="inferred from homology"/>
<name>A0A2U2AD62_9GAMM</name>
<accession>A0A2U2AD62</accession>
<evidence type="ECO:0000256" key="3">
    <source>
        <dbReference type="ARBA" id="ARBA00023136"/>
    </source>
</evidence>
<dbReference type="Pfam" id="PF02491">
    <property type="entry name" value="SHS2_FTSA"/>
    <property type="match status" value="1"/>
</dbReference>
<sequence>MTELSIQSVGVCIDIGTHKVVGMMAKAREDGIIEIVKIASRPSRGIKRGVINNIEPITRIVKDIITELERDLKIDVLSVSASISGSHIRSRKNTGVITLAKDHERFTERDYERILIEAGKLKLDPGESVIHVLPQKYIVDGGEPVENAIGLAGVRFTLIAHLITAATNEITNIRNCIAASDVNVDNVIYEGLSSAISVLTEDERQRGVTLIDIGAGVTDVVVYQDGAVVFHDSIPLGGDDVTADIAKLKRFSTQVAESIKIEHGSCMGYASYDGTFTLPVITNQSENRKMSVRELSFIIDARYREILEFVREKIEEAGVYQLHDAGVVLTGGASQMVGCVELARDVMDKPCRIGLPINVSYKSSEPLTPEHAAVVGLLASYKYENIWQKELQKTMPSGNIFSNIYKKIAGICRNYL</sequence>
<dbReference type="InterPro" id="IPR050696">
    <property type="entry name" value="FtsA/MreB"/>
</dbReference>
<dbReference type="RefSeq" id="WP_109189751.1">
    <property type="nucleotide sequence ID" value="NZ_BMYA01000006.1"/>
</dbReference>
<comment type="subunit">
    <text evidence="5">Self-interacts. Interacts with FtsZ.</text>
</comment>
<dbReference type="NCBIfam" id="TIGR01174">
    <property type="entry name" value="ftsA"/>
    <property type="match status" value="1"/>
</dbReference>
<dbReference type="InterPro" id="IPR020823">
    <property type="entry name" value="Cell_div_FtsA"/>
</dbReference>
<keyword evidence="1 5" id="KW-1003">Cell membrane</keyword>
<keyword evidence="3 5" id="KW-0472">Membrane</keyword>
<dbReference type="PANTHER" id="PTHR32432:SF4">
    <property type="entry name" value="CELL DIVISION PROTEIN FTSA"/>
    <property type="match status" value="1"/>
</dbReference>
<dbReference type="AlphaFoldDB" id="A0A2U2AD62"/>
<reference evidence="9" key="1">
    <citation type="submission" date="2018-05" db="EMBL/GenBank/DDBJ databases">
        <title>Ignatzschineria dubaiensis sp. nov., isolated from necrotic foot tissues of dromedaries (Camelus dromedarius) and associated maggots in Dubai, United Arab Emirates.</title>
        <authorList>
            <person name="Tsang C.C."/>
            <person name="Tang J.Y.M."/>
            <person name="Fong J.Y.H."/>
            <person name="Kinne J."/>
            <person name="Lee H.H."/>
            <person name="Joseph M."/>
            <person name="Jose S."/>
            <person name="Schuster R.K."/>
            <person name="Tang Y."/>
            <person name="Sivakumar S."/>
            <person name="Chen J.H.K."/>
            <person name="Teng J.L.L."/>
            <person name="Lau S.K.P."/>
            <person name="Wernery U."/>
            <person name="Woo P.C.Y."/>
        </authorList>
    </citation>
    <scope>NUCLEOTIDE SEQUENCE [LARGE SCALE GENOMIC DNA]</scope>
    <source>
        <strain evidence="9">KCTC 22644</strain>
    </source>
</reference>
<dbReference type="Proteomes" id="UP000245020">
    <property type="component" value="Unassembled WGS sequence"/>
</dbReference>
<dbReference type="GO" id="GO:0043093">
    <property type="term" value="P:FtsZ-dependent cytokinesis"/>
    <property type="evidence" value="ECO:0007669"/>
    <property type="project" value="UniProtKB-UniRule"/>
</dbReference>
<evidence type="ECO:0000256" key="6">
    <source>
        <dbReference type="PIRNR" id="PIRNR003101"/>
    </source>
</evidence>
<evidence type="ECO:0000259" key="7">
    <source>
        <dbReference type="SMART" id="SM00842"/>
    </source>
</evidence>
<dbReference type="Gene3D" id="3.30.420.40">
    <property type="match status" value="2"/>
</dbReference>
<dbReference type="OrthoDB" id="9810567at2"/>
<comment type="subcellular location">
    <subcellularLocation>
        <location evidence="5">Cell membrane</location>
        <topology evidence="5">Peripheral membrane protein</topology>
        <orientation evidence="5">Cytoplasmic side</orientation>
    </subcellularLocation>
    <text evidence="5">Localizes to the Z ring in an FtsZ-dependent manner. Targeted to the membrane through a conserved C-terminal amphipathic helix.</text>
</comment>
<dbReference type="SUPFAM" id="SSF53067">
    <property type="entry name" value="Actin-like ATPase domain"/>
    <property type="match status" value="2"/>
</dbReference>
<dbReference type="SMART" id="SM00842">
    <property type="entry name" value="FtsA"/>
    <property type="match status" value="1"/>
</dbReference>
<evidence type="ECO:0000313" key="8">
    <source>
        <dbReference type="EMBL" id="PWD80596.1"/>
    </source>
</evidence>
<protein>
    <recommendedName>
        <fullName evidence="5 6">Cell division protein FtsA</fullName>
    </recommendedName>
</protein>
<dbReference type="GO" id="GO:0009898">
    <property type="term" value="C:cytoplasmic side of plasma membrane"/>
    <property type="evidence" value="ECO:0007669"/>
    <property type="project" value="UniProtKB-UniRule"/>
</dbReference>
<dbReference type="Pfam" id="PF14450">
    <property type="entry name" value="FtsA"/>
    <property type="match status" value="1"/>
</dbReference>
<dbReference type="PANTHER" id="PTHR32432">
    <property type="entry name" value="CELL DIVISION PROTEIN FTSA-RELATED"/>
    <property type="match status" value="1"/>
</dbReference>
<keyword evidence="2 5" id="KW-0132">Cell division</keyword>
<comment type="function">
    <text evidence="5 6">Cell division protein that is involved in the assembly of the Z ring. May serve as a membrane anchor for the Z ring.</text>
</comment>
<dbReference type="GO" id="GO:0032153">
    <property type="term" value="C:cell division site"/>
    <property type="evidence" value="ECO:0007669"/>
    <property type="project" value="UniProtKB-UniRule"/>
</dbReference>
<evidence type="ECO:0000256" key="1">
    <source>
        <dbReference type="ARBA" id="ARBA00022475"/>
    </source>
</evidence>
<keyword evidence="9" id="KW-1185">Reference proteome</keyword>
<dbReference type="InterPro" id="IPR003494">
    <property type="entry name" value="SHS2_FtsA"/>
</dbReference>
<dbReference type="CDD" id="cd24048">
    <property type="entry name" value="ASKHA_NBD_FtsA"/>
    <property type="match status" value="1"/>
</dbReference>
<dbReference type="PIRSF" id="PIRSF003101">
    <property type="entry name" value="FtsA"/>
    <property type="match status" value="1"/>
</dbReference>
<gene>
    <name evidence="5 8" type="primary">ftsA</name>
    <name evidence="8" type="ORF">DC083_08245</name>
</gene>